<comment type="caution">
    <text evidence="1">The sequence shown here is derived from an EMBL/GenBank/DDBJ whole genome shotgun (WGS) entry which is preliminary data.</text>
</comment>
<name>A0A1W0WIG2_HYPEX</name>
<keyword evidence="2" id="KW-1185">Reference proteome</keyword>
<protein>
    <submittedName>
        <fullName evidence="1">Uncharacterized protein</fullName>
    </submittedName>
</protein>
<evidence type="ECO:0000313" key="2">
    <source>
        <dbReference type="Proteomes" id="UP000192578"/>
    </source>
</evidence>
<evidence type="ECO:0000313" key="1">
    <source>
        <dbReference type="EMBL" id="OQV14998.1"/>
    </source>
</evidence>
<dbReference type="Proteomes" id="UP000192578">
    <property type="component" value="Unassembled WGS sequence"/>
</dbReference>
<organism evidence="1 2">
    <name type="scientific">Hypsibius exemplaris</name>
    <name type="common">Freshwater tardigrade</name>
    <dbReference type="NCBI Taxonomy" id="2072580"/>
    <lineage>
        <taxon>Eukaryota</taxon>
        <taxon>Metazoa</taxon>
        <taxon>Ecdysozoa</taxon>
        <taxon>Tardigrada</taxon>
        <taxon>Eutardigrada</taxon>
        <taxon>Parachela</taxon>
        <taxon>Hypsibioidea</taxon>
        <taxon>Hypsibiidae</taxon>
        <taxon>Hypsibius</taxon>
    </lineage>
</organism>
<proteinExistence type="predicted"/>
<accession>A0A1W0WIG2</accession>
<gene>
    <name evidence="1" type="ORF">BV898_10758</name>
</gene>
<reference evidence="2" key="1">
    <citation type="submission" date="2017-01" db="EMBL/GenBank/DDBJ databases">
        <title>Comparative genomics of anhydrobiosis in the tardigrade Hypsibius dujardini.</title>
        <authorList>
            <person name="Yoshida Y."/>
            <person name="Koutsovoulos G."/>
            <person name="Laetsch D."/>
            <person name="Stevens L."/>
            <person name="Kumar S."/>
            <person name="Horikawa D."/>
            <person name="Ishino K."/>
            <person name="Komine S."/>
            <person name="Tomita M."/>
            <person name="Blaxter M."/>
            <person name="Arakawa K."/>
        </authorList>
    </citation>
    <scope>NUCLEOTIDE SEQUENCE [LARGE SCALE GENOMIC DNA]</scope>
    <source>
        <strain evidence="2">Z151</strain>
    </source>
</reference>
<dbReference type="EMBL" id="MTYJ01000095">
    <property type="protein sequence ID" value="OQV14998.1"/>
    <property type="molecule type" value="Genomic_DNA"/>
</dbReference>
<dbReference type="AlphaFoldDB" id="A0A1W0WIG2"/>
<sequence>MVLPLMALYYAAQFSTKKVALLAKNKFSAYFDLTSNELTAKIDKAFLVAHAQLRQDVRTDLNSALSETRVGIQTNVQTIVL</sequence>